<gene>
    <name evidence="1" type="ORF">METZ01_LOCUS156777</name>
</gene>
<feature type="non-terminal residue" evidence="1">
    <location>
        <position position="53"/>
    </location>
</feature>
<dbReference type="AlphaFoldDB" id="A0A382ASA5"/>
<name>A0A382ASA5_9ZZZZ</name>
<sequence length="53" mass="6146">MNKSLPELERPEFSEQEAGLLLEENYGLCCTLEELPGERDRNYLAQEHNGESY</sequence>
<evidence type="ECO:0000313" key="1">
    <source>
        <dbReference type="EMBL" id="SVB03923.1"/>
    </source>
</evidence>
<protein>
    <submittedName>
        <fullName evidence="1">Uncharacterized protein</fullName>
    </submittedName>
</protein>
<dbReference type="EMBL" id="UINC01026451">
    <property type="protein sequence ID" value="SVB03923.1"/>
    <property type="molecule type" value="Genomic_DNA"/>
</dbReference>
<organism evidence="1">
    <name type="scientific">marine metagenome</name>
    <dbReference type="NCBI Taxonomy" id="408172"/>
    <lineage>
        <taxon>unclassified sequences</taxon>
        <taxon>metagenomes</taxon>
        <taxon>ecological metagenomes</taxon>
    </lineage>
</organism>
<proteinExistence type="predicted"/>
<reference evidence="1" key="1">
    <citation type="submission" date="2018-05" db="EMBL/GenBank/DDBJ databases">
        <authorList>
            <person name="Lanie J.A."/>
            <person name="Ng W.-L."/>
            <person name="Kazmierczak K.M."/>
            <person name="Andrzejewski T.M."/>
            <person name="Davidsen T.M."/>
            <person name="Wayne K.J."/>
            <person name="Tettelin H."/>
            <person name="Glass J.I."/>
            <person name="Rusch D."/>
            <person name="Podicherti R."/>
            <person name="Tsui H.-C.T."/>
            <person name="Winkler M.E."/>
        </authorList>
    </citation>
    <scope>NUCLEOTIDE SEQUENCE</scope>
</reference>
<accession>A0A382ASA5</accession>